<accession>A0A6L6WPE5</accession>
<protein>
    <submittedName>
        <fullName evidence="1">Uncharacterized protein</fullName>
    </submittedName>
</protein>
<keyword evidence="2" id="KW-1185">Reference proteome</keyword>
<evidence type="ECO:0000313" key="2">
    <source>
        <dbReference type="Proteomes" id="UP000483802"/>
    </source>
</evidence>
<gene>
    <name evidence="1" type="ORF">GPA10_01920</name>
</gene>
<organism evidence="1 2">
    <name type="scientific">Streptomyces typhae</name>
    <dbReference type="NCBI Taxonomy" id="2681492"/>
    <lineage>
        <taxon>Bacteria</taxon>
        <taxon>Bacillati</taxon>
        <taxon>Actinomycetota</taxon>
        <taxon>Actinomycetes</taxon>
        <taxon>Kitasatosporales</taxon>
        <taxon>Streptomycetaceae</taxon>
        <taxon>Streptomyces</taxon>
    </lineage>
</organism>
<sequence>MSERPGRDLRPDRARPPVEAHCRSTLYSLHGFSPDLVDLADRRDDLLLVDLPTLYGS</sequence>
<evidence type="ECO:0000313" key="1">
    <source>
        <dbReference type="EMBL" id="MVO83547.1"/>
    </source>
</evidence>
<dbReference type="AlphaFoldDB" id="A0A6L6WPE5"/>
<dbReference type="EMBL" id="WPNZ01000001">
    <property type="protein sequence ID" value="MVO83547.1"/>
    <property type="molecule type" value="Genomic_DNA"/>
</dbReference>
<name>A0A6L6WPE5_9ACTN</name>
<dbReference type="Proteomes" id="UP000483802">
    <property type="component" value="Unassembled WGS sequence"/>
</dbReference>
<comment type="caution">
    <text evidence="1">The sequence shown here is derived from an EMBL/GenBank/DDBJ whole genome shotgun (WGS) entry which is preliminary data.</text>
</comment>
<proteinExistence type="predicted"/>
<reference evidence="1 2" key="1">
    <citation type="submission" date="2019-11" db="EMBL/GenBank/DDBJ databases">
        <title>Streptomyces typhae sp. nov., a novel endophytic actinomycete isolated from the root of cattail pollen (Typha angustifolia L.).</title>
        <authorList>
            <person name="Peng C."/>
        </authorList>
    </citation>
    <scope>NUCLEOTIDE SEQUENCE [LARGE SCALE GENOMIC DNA]</scope>
    <source>
        <strain evidence="2">p1417</strain>
    </source>
</reference>